<dbReference type="InterPro" id="IPR013783">
    <property type="entry name" value="Ig-like_fold"/>
</dbReference>
<name>A0A4R6ZHN6_9LIST</name>
<proteinExistence type="predicted"/>
<dbReference type="InterPro" id="IPR046746">
    <property type="entry name" value="Big_15"/>
</dbReference>
<evidence type="ECO:0000259" key="1">
    <source>
        <dbReference type="PROSITE" id="PS50853"/>
    </source>
</evidence>
<dbReference type="Pfam" id="PF20622">
    <property type="entry name" value="Big_15"/>
    <property type="match status" value="1"/>
</dbReference>
<sequence>MLISSFPVKPLNLKVSSFTDTSITWTWDVSTGASFYYVYVDSSTIPVKATTNSYTLNNLSYMSTHGIQVSSVTKYGLESEMTTAVSQKTRLPAPVMNRYLLDTTYATGTSLNTPSSNNVRVYAGSQYLATGTAAAGVVNIYMTGILGAYYAKSVALEINGEVKPTVAVNQDGTYRYYAKNLITSTSDVVKVLLYGRGNAVMETLPVKVVSVSSTVINANNGSTANPYVIGDNYVTGTFNTVYQVKALDGSSSGGATTIEGMPGNLVIELPKLTINPVVASTGVVSGTTENNGQVRVSVNNVAKTVFTADATGNYTGNISGITVGAIVKVEAKVGSYFPAYKEVTAT</sequence>
<dbReference type="RefSeq" id="WP_149023655.1">
    <property type="nucleotide sequence ID" value="NZ_SNZK01000011.1"/>
</dbReference>
<dbReference type="InterPro" id="IPR003961">
    <property type="entry name" value="FN3_dom"/>
</dbReference>
<organism evidence="2 3">
    <name type="scientific">Listeria rocourtiae</name>
    <dbReference type="NCBI Taxonomy" id="647910"/>
    <lineage>
        <taxon>Bacteria</taxon>
        <taxon>Bacillati</taxon>
        <taxon>Bacillota</taxon>
        <taxon>Bacilli</taxon>
        <taxon>Bacillales</taxon>
        <taxon>Listeriaceae</taxon>
        <taxon>Listeria</taxon>
    </lineage>
</organism>
<gene>
    <name evidence="2" type="ORF">DFP96_11139</name>
</gene>
<feature type="domain" description="Fibronectin type-III" evidence="1">
    <location>
        <begin position="9"/>
        <end position="92"/>
    </location>
</feature>
<dbReference type="Gene3D" id="2.60.40.10">
    <property type="entry name" value="Immunoglobulins"/>
    <property type="match status" value="1"/>
</dbReference>
<dbReference type="PROSITE" id="PS50853">
    <property type="entry name" value="FN3"/>
    <property type="match status" value="1"/>
</dbReference>
<dbReference type="InterPro" id="IPR036116">
    <property type="entry name" value="FN3_sf"/>
</dbReference>
<evidence type="ECO:0000313" key="2">
    <source>
        <dbReference type="EMBL" id="TDR51733.1"/>
    </source>
</evidence>
<evidence type="ECO:0000313" key="3">
    <source>
        <dbReference type="Proteomes" id="UP000295558"/>
    </source>
</evidence>
<dbReference type="Proteomes" id="UP000295558">
    <property type="component" value="Unassembled WGS sequence"/>
</dbReference>
<dbReference type="AlphaFoldDB" id="A0A4R6ZHN6"/>
<comment type="caution">
    <text evidence="2">The sequence shown here is derived from an EMBL/GenBank/DDBJ whole genome shotgun (WGS) entry which is preliminary data.</text>
</comment>
<dbReference type="EMBL" id="SNZK01000011">
    <property type="protein sequence ID" value="TDR51733.1"/>
    <property type="molecule type" value="Genomic_DNA"/>
</dbReference>
<dbReference type="STRING" id="1265846.PROCOU_11143"/>
<keyword evidence="3" id="KW-1185">Reference proteome</keyword>
<dbReference type="SUPFAM" id="SSF49265">
    <property type="entry name" value="Fibronectin type III"/>
    <property type="match status" value="1"/>
</dbReference>
<accession>A0A4R6ZHN6</accession>
<protein>
    <recommendedName>
        <fullName evidence="1">Fibronectin type-III domain-containing protein</fullName>
    </recommendedName>
</protein>
<reference evidence="2 3" key="1">
    <citation type="submission" date="2019-03" db="EMBL/GenBank/DDBJ databases">
        <title>Genomic Encyclopedia of Type Strains, Phase III (KMG-III): the genomes of soil and plant-associated and newly described type strains.</title>
        <authorList>
            <person name="Whitman W."/>
        </authorList>
    </citation>
    <scope>NUCLEOTIDE SEQUENCE [LARGE SCALE GENOMIC DNA]</scope>
    <source>
        <strain evidence="2 3">CECT 7972</strain>
    </source>
</reference>